<dbReference type="PROSITE" id="PS50071">
    <property type="entry name" value="HOMEOBOX_2"/>
    <property type="match status" value="1"/>
</dbReference>
<sequence>MEAHAASAGREAPPSFTILRAAHPSPKRSGHIAYQDNTSMQLQASFYSDAQVAVAGSSANMSPTSLTSAAASAHDDGGGLFVRATDSTSAHTQKPVSPTLLNTHLHDHKRLKPTSPLSNLPAASSSYLVYTPESRLFHGQCSPSSTTNCSLTSSTLMQAQHSSGEHNPFLHTHHRPGTTGGAESYVSLAASSNPTSITENHNLSVLLPLMSNHSSKSTTEQAPLLHELPNWFVNHMLGEDEAGSTARAAGPGFVPGCSHEASIANYMHVGHYNLASRSGATGTQGLISLLEHHGRPHCNVRNTACEGNPSLISLLGEKEAEQSNVKVNASILQAQVVSHPLFEHLLAAHLACLRMGTPTDQWLSAGLEAGLAQSRQQLEAKYLLLARNAPLPHDKEHLDHFMLSLILLLQTFREQLREHMQLHSAEAMSGCAEIKEAFLRVTGDTSTLNDMPCSTHTMSDDESMVEDDDNVDDETAAVADDFGQFAMHDDDMHMMVMSSSLNNNMNSDVDRRLMERVRKELKLALKQDYRSKLWDVREEIMRKRRAGKLPGSTTSLLRHWWDAHCKWPYPTEEEKQRLVQETGLELKQINNWFINQRKRNWTTNPALERADLDHVQAGSADQPQPPFGLFTKRA</sequence>
<dbReference type="SMART" id="SM01255">
    <property type="entry name" value="KNOX1"/>
    <property type="match status" value="1"/>
</dbReference>
<accession>A0A9D4Z8R1</accession>
<keyword evidence="11" id="KW-1185">Reference proteome</keyword>
<protein>
    <submittedName>
        <fullName evidence="10">Uncharacterized protein</fullName>
    </submittedName>
</protein>
<feature type="DNA-binding region" description="Homeobox; TALE-type" evidence="5">
    <location>
        <begin position="541"/>
        <end position="604"/>
    </location>
</feature>
<evidence type="ECO:0000256" key="4">
    <source>
        <dbReference type="ARBA" id="ARBA00023242"/>
    </source>
</evidence>
<dbReference type="GO" id="GO:0006355">
    <property type="term" value="P:regulation of DNA-templated transcription"/>
    <property type="evidence" value="ECO:0007669"/>
    <property type="project" value="InterPro"/>
</dbReference>
<dbReference type="GO" id="GO:0003677">
    <property type="term" value="F:DNA binding"/>
    <property type="evidence" value="ECO:0007669"/>
    <property type="project" value="UniProtKB-UniRule"/>
</dbReference>
<dbReference type="Proteomes" id="UP000886520">
    <property type="component" value="Chromosome 19"/>
</dbReference>
<comment type="caution">
    <text evidence="10">The sequence shown here is derived from an EMBL/GenBank/DDBJ whole genome shotgun (WGS) entry which is preliminary data.</text>
</comment>
<dbReference type="InterPro" id="IPR001356">
    <property type="entry name" value="HD"/>
</dbReference>
<keyword evidence="2 5" id="KW-0238">DNA-binding</keyword>
<evidence type="ECO:0000256" key="3">
    <source>
        <dbReference type="ARBA" id="ARBA00023155"/>
    </source>
</evidence>
<proteinExistence type="inferred from homology"/>
<evidence type="ECO:0000256" key="7">
    <source>
        <dbReference type="SAM" id="MobiDB-lite"/>
    </source>
</evidence>
<dbReference type="SMART" id="SM00389">
    <property type="entry name" value="HOX"/>
    <property type="match status" value="1"/>
</dbReference>
<dbReference type="InterPro" id="IPR005541">
    <property type="entry name" value="KNOX2"/>
</dbReference>
<keyword evidence="4 5" id="KW-0539">Nucleus</keyword>
<evidence type="ECO:0000313" key="11">
    <source>
        <dbReference type="Proteomes" id="UP000886520"/>
    </source>
</evidence>
<dbReference type="Pfam" id="PF03790">
    <property type="entry name" value="KNOX1"/>
    <property type="match status" value="1"/>
</dbReference>
<dbReference type="SMART" id="SM01256">
    <property type="entry name" value="KNOX2"/>
    <property type="match status" value="1"/>
</dbReference>
<dbReference type="GO" id="GO:0005634">
    <property type="term" value="C:nucleus"/>
    <property type="evidence" value="ECO:0007669"/>
    <property type="project" value="UniProtKB-SubCell"/>
</dbReference>
<dbReference type="Pfam" id="PF05920">
    <property type="entry name" value="Homeobox_KN"/>
    <property type="match status" value="1"/>
</dbReference>
<dbReference type="SUPFAM" id="SSF46689">
    <property type="entry name" value="Homeodomain-like"/>
    <property type="match status" value="1"/>
</dbReference>
<comment type="similarity">
    <text evidence="6">Belongs to the TALE/KNOX homeobox family.</text>
</comment>
<keyword evidence="3 5" id="KW-0371">Homeobox</keyword>
<feature type="region of interest" description="Disordered" evidence="7">
    <location>
        <begin position="159"/>
        <end position="183"/>
    </location>
</feature>
<gene>
    <name evidence="10" type="ORF">GOP47_0019715</name>
</gene>
<evidence type="ECO:0000259" key="8">
    <source>
        <dbReference type="PROSITE" id="PS50071"/>
    </source>
</evidence>
<comment type="subcellular location">
    <subcellularLocation>
        <location evidence="1 5">Nucleus</location>
    </subcellularLocation>
</comment>
<evidence type="ECO:0000313" key="10">
    <source>
        <dbReference type="EMBL" id="KAI5065020.1"/>
    </source>
</evidence>
<evidence type="ECO:0000256" key="1">
    <source>
        <dbReference type="ARBA" id="ARBA00004123"/>
    </source>
</evidence>
<dbReference type="OrthoDB" id="10056939at2759"/>
<dbReference type="AlphaFoldDB" id="A0A9D4Z8R1"/>
<dbReference type="CDD" id="cd00086">
    <property type="entry name" value="homeodomain"/>
    <property type="match status" value="1"/>
</dbReference>
<dbReference type="InterPro" id="IPR005540">
    <property type="entry name" value="KNOX1"/>
</dbReference>
<dbReference type="InterPro" id="IPR008422">
    <property type="entry name" value="KN_HD"/>
</dbReference>
<evidence type="ECO:0000256" key="5">
    <source>
        <dbReference type="PROSITE-ProRule" id="PRU00108"/>
    </source>
</evidence>
<dbReference type="InterPro" id="IPR005539">
    <property type="entry name" value="ELK_dom"/>
</dbReference>
<dbReference type="Pfam" id="PF03791">
    <property type="entry name" value="KNOX2"/>
    <property type="match status" value="1"/>
</dbReference>
<dbReference type="PANTHER" id="PTHR11850">
    <property type="entry name" value="HOMEOBOX PROTEIN TRANSCRIPTION FACTORS"/>
    <property type="match status" value="1"/>
</dbReference>
<dbReference type="EMBL" id="JABFUD020000019">
    <property type="protein sequence ID" value="KAI5065020.1"/>
    <property type="molecule type" value="Genomic_DNA"/>
</dbReference>
<reference evidence="10" key="1">
    <citation type="submission" date="2021-01" db="EMBL/GenBank/DDBJ databases">
        <title>Adiantum capillus-veneris genome.</title>
        <authorList>
            <person name="Fang Y."/>
            <person name="Liao Q."/>
        </authorList>
    </citation>
    <scope>NUCLEOTIDE SEQUENCE</scope>
    <source>
        <strain evidence="10">H3</strain>
        <tissue evidence="10">Leaf</tissue>
    </source>
</reference>
<evidence type="ECO:0000256" key="6">
    <source>
        <dbReference type="PROSITE-ProRule" id="PRU00559"/>
    </source>
</evidence>
<evidence type="ECO:0000256" key="2">
    <source>
        <dbReference type="ARBA" id="ARBA00023125"/>
    </source>
</evidence>
<dbReference type="Gene3D" id="1.10.10.60">
    <property type="entry name" value="Homeodomain-like"/>
    <property type="match status" value="1"/>
</dbReference>
<dbReference type="InterPro" id="IPR009057">
    <property type="entry name" value="Homeodomain-like_sf"/>
</dbReference>
<name>A0A9D4Z8R1_ADICA</name>
<feature type="domain" description="Homeobox" evidence="8">
    <location>
        <begin position="540"/>
        <end position="603"/>
    </location>
</feature>
<organism evidence="10 11">
    <name type="scientific">Adiantum capillus-veneris</name>
    <name type="common">Maidenhair fern</name>
    <dbReference type="NCBI Taxonomy" id="13818"/>
    <lineage>
        <taxon>Eukaryota</taxon>
        <taxon>Viridiplantae</taxon>
        <taxon>Streptophyta</taxon>
        <taxon>Embryophyta</taxon>
        <taxon>Tracheophyta</taxon>
        <taxon>Polypodiopsida</taxon>
        <taxon>Polypodiidae</taxon>
        <taxon>Polypodiales</taxon>
        <taxon>Pteridineae</taxon>
        <taxon>Pteridaceae</taxon>
        <taxon>Vittarioideae</taxon>
        <taxon>Adiantum</taxon>
    </lineage>
</organism>
<dbReference type="InterPro" id="IPR050224">
    <property type="entry name" value="TALE_homeobox"/>
</dbReference>
<dbReference type="PROSITE" id="PS51213">
    <property type="entry name" value="ELK"/>
    <property type="match status" value="1"/>
</dbReference>
<feature type="domain" description="ELK" evidence="9">
    <location>
        <begin position="520"/>
        <end position="540"/>
    </location>
</feature>
<evidence type="ECO:0000259" key="9">
    <source>
        <dbReference type="PROSITE" id="PS51213"/>
    </source>
</evidence>